<dbReference type="Proteomes" id="UP000181909">
    <property type="component" value="Unassembled WGS sequence"/>
</dbReference>
<dbReference type="STRING" id="1893.SAMN02787144_101489"/>
<evidence type="ECO:0000313" key="3">
    <source>
        <dbReference type="Proteomes" id="UP000181909"/>
    </source>
</evidence>
<reference evidence="2 3" key="1">
    <citation type="submission" date="2016-11" db="EMBL/GenBank/DDBJ databases">
        <authorList>
            <person name="Jaros S."/>
            <person name="Januszkiewicz K."/>
            <person name="Wedrychowicz H."/>
        </authorList>
    </citation>
    <scope>NUCLEOTIDE SEQUENCE [LARGE SCALE GENOMIC DNA]</scope>
    <source>
        <strain evidence="2 3">OK807</strain>
    </source>
</reference>
<dbReference type="AlphaFoldDB" id="A0A1K2DHS9"/>
<protein>
    <submittedName>
        <fullName evidence="2">Uncharacterized protein</fullName>
    </submittedName>
</protein>
<proteinExistence type="predicted"/>
<evidence type="ECO:0000256" key="1">
    <source>
        <dbReference type="SAM" id="Phobius"/>
    </source>
</evidence>
<gene>
    <name evidence="2" type="ORF">SAMN02787144_101489</name>
</gene>
<organism evidence="2 3">
    <name type="scientific">Streptomyces atratus</name>
    <dbReference type="NCBI Taxonomy" id="1893"/>
    <lineage>
        <taxon>Bacteria</taxon>
        <taxon>Bacillati</taxon>
        <taxon>Actinomycetota</taxon>
        <taxon>Actinomycetes</taxon>
        <taxon>Kitasatosporales</taxon>
        <taxon>Streptomycetaceae</taxon>
        <taxon>Streptomyces</taxon>
    </lineage>
</organism>
<evidence type="ECO:0000313" key="2">
    <source>
        <dbReference type="EMBL" id="SFY22943.1"/>
    </source>
</evidence>
<name>A0A1K2DHS9_STRAR</name>
<keyword evidence="1" id="KW-1133">Transmembrane helix</keyword>
<dbReference type="OrthoDB" id="4209305at2"/>
<accession>A0A1K2DHS9</accession>
<keyword evidence="1" id="KW-0472">Membrane</keyword>
<sequence>MDVGNATAAAVAFIGVVGTLLSALLTQRAADRSRQRENTRAERLRARRSEAEARHSTCVALNTAARQYLAALTDQFHALGGTEDPGLVRRRLVEARDLHREAHAEAQLRLPERILGIADEVSHGLGTLYGRLLRLADGMPRPGDSPTAAKAEIDVLWDRLRTLRREMREELRETDRDDRQAEGDV</sequence>
<keyword evidence="1" id="KW-0812">Transmembrane</keyword>
<dbReference type="RefSeq" id="WP_072487110.1">
    <property type="nucleotide sequence ID" value="NZ_CP108276.1"/>
</dbReference>
<dbReference type="EMBL" id="FPJO01000014">
    <property type="protein sequence ID" value="SFY22943.1"/>
    <property type="molecule type" value="Genomic_DNA"/>
</dbReference>
<feature type="transmembrane region" description="Helical" evidence="1">
    <location>
        <begin position="6"/>
        <end position="26"/>
    </location>
</feature>